<keyword evidence="1" id="KW-1133">Transmembrane helix</keyword>
<dbReference type="AlphaFoldDB" id="A0A261W341"/>
<accession>A0A261W341</accession>
<dbReference type="Proteomes" id="UP000215633">
    <property type="component" value="Unassembled WGS sequence"/>
</dbReference>
<dbReference type="Pfam" id="PF25612">
    <property type="entry name" value="DUF7940"/>
    <property type="match status" value="1"/>
</dbReference>
<reference evidence="3" key="1">
    <citation type="submission" date="2017-05" db="EMBL/GenBank/DDBJ databases">
        <title>Complete and WGS of Bordetella genogroups.</title>
        <authorList>
            <person name="Spilker T."/>
            <person name="Lipuma J."/>
        </authorList>
    </citation>
    <scope>NUCLEOTIDE SEQUENCE [LARGE SCALE GENOMIC DNA]</scope>
    <source>
        <strain evidence="3">AU8256</strain>
    </source>
</reference>
<dbReference type="EMBL" id="NEVT01000003">
    <property type="protein sequence ID" value="OZI80142.1"/>
    <property type="molecule type" value="Genomic_DNA"/>
</dbReference>
<dbReference type="InterPro" id="IPR057700">
    <property type="entry name" value="DUF7940"/>
</dbReference>
<protein>
    <recommendedName>
        <fullName evidence="4">Holin</fullName>
    </recommendedName>
</protein>
<gene>
    <name evidence="2" type="ORF">CAL24_08450</name>
</gene>
<comment type="caution">
    <text evidence="2">The sequence shown here is derived from an EMBL/GenBank/DDBJ whole genome shotgun (WGS) entry which is preliminary data.</text>
</comment>
<feature type="transmembrane region" description="Helical" evidence="1">
    <location>
        <begin position="44"/>
        <end position="62"/>
    </location>
</feature>
<sequence length="74" mass="7941">MKPVDDWRRGWRWISVHCMAVAVAVQGSWAAMPDDLKAGIPSGWVTGVSIAVLVLGAVGRFIKQGSSDVDDSTE</sequence>
<evidence type="ECO:0000256" key="1">
    <source>
        <dbReference type="SAM" id="Phobius"/>
    </source>
</evidence>
<name>A0A261W341_9BORD</name>
<feature type="transmembrane region" description="Helical" evidence="1">
    <location>
        <begin position="12"/>
        <end position="32"/>
    </location>
</feature>
<evidence type="ECO:0000313" key="3">
    <source>
        <dbReference type="Proteomes" id="UP000215633"/>
    </source>
</evidence>
<evidence type="ECO:0008006" key="4">
    <source>
        <dbReference type="Google" id="ProtNLM"/>
    </source>
</evidence>
<organism evidence="2 3">
    <name type="scientific">Bordetella genomosp. 2</name>
    <dbReference type="NCBI Taxonomy" id="1983456"/>
    <lineage>
        <taxon>Bacteria</taxon>
        <taxon>Pseudomonadati</taxon>
        <taxon>Pseudomonadota</taxon>
        <taxon>Betaproteobacteria</taxon>
        <taxon>Burkholderiales</taxon>
        <taxon>Alcaligenaceae</taxon>
        <taxon>Bordetella</taxon>
    </lineage>
</organism>
<keyword evidence="1" id="KW-0812">Transmembrane</keyword>
<evidence type="ECO:0000313" key="2">
    <source>
        <dbReference type="EMBL" id="OZI80142.1"/>
    </source>
</evidence>
<proteinExistence type="predicted"/>
<keyword evidence="1" id="KW-0472">Membrane</keyword>
<keyword evidence="3" id="KW-1185">Reference proteome</keyword>